<dbReference type="PANTHER" id="PTHR35936">
    <property type="entry name" value="MEMBRANE-BOUND LYTIC MUREIN TRANSGLYCOSYLASE F"/>
    <property type="match status" value="1"/>
</dbReference>
<dbReference type="AlphaFoldDB" id="A0A0R1TWC5"/>
<reference evidence="3 4" key="1">
    <citation type="journal article" date="2015" name="Genome Announc.">
        <title>Expanding the biotechnology potential of lactobacilli through comparative genomics of 213 strains and associated genera.</title>
        <authorList>
            <person name="Sun Z."/>
            <person name="Harris H.M."/>
            <person name="McCann A."/>
            <person name="Guo C."/>
            <person name="Argimon S."/>
            <person name="Zhang W."/>
            <person name="Yang X."/>
            <person name="Jeffery I.B."/>
            <person name="Cooney J.C."/>
            <person name="Kagawa T.F."/>
            <person name="Liu W."/>
            <person name="Song Y."/>
            <person name="Salvetti E."/>
            <person name="Wrobel A."/>
            <person name="Rasinkangas P."/>
            <person name="Parkhill J."/>
            <person name="Rea M.C."/>
            <person name="O'Sullivan O."/>
            <person name="Ritari J."/>
            <person name="Douillard F.P."/>
            <person name="Paul Ross R."/>
            <person name="Yang R."/>
            <person name="Briner A.E."/>
            <person name="Felis G.E."/>
            <person name="de Vos W.M."/>
            <person name="Barrangou R."/>
            <person name="Klaenhammer T.R."/>
            <person name="Caufield P.W."/>
            <person name="Cui Y."/>
            <person name="Zhang H."/>
            <person name="O'Toole P.W."/>
        </authorList>
    </citation>
    <scope>NUCLEOTIDE SEQUENCE [LARGE SCALE GENOMIC DNA]</scope>
    <source>
        <strain evidence="3 4">DSM 16634</strain>
    </source>
</reference>
<keyword evidence="4" id="KW-1185">Reference proteome</keyword>
<sequence>MKKFPLLLLSAFLGLFLLNLPLHTIHAESTLTMGILTNDQPYSVQKNGKWQGFSVELAQKLATESNKKITFKAYSSTEKLSTALKSGKVDFILGDKANFSTAFKSTESFLYPKNVLFTRTDAKAKSLEKLAGKKVGLLQTGQQTALLKQLGLKPVSFATTAELMDALANKKISAAILNEDTYQAYLKEHPELIKPAADATSDQKAAVLHKINDPSILAQSLSLITYKQPKVQKLLTTSLTELQDSSQLTTLSQKYFGQDLTIK</sequence>
<proteinExistence type="predicted"/>
<dbReference type="Proteomes" id="UP000051324">
    <property type="component" value="Unassembled WGS sequence"/>
</dbReference>
<evidence type="ECO:0000313" key="4">
    <source>
        <dbReference type="Proteomes" id="UP000051324"/>
    </source>
</evidence>
<protein>
    <submittedName>
        <fullName evidence="3">Amino acid ABC transporter substrate-binding protein</fullName>
    </submittedName>
</protein>
<dbReference type="PATRIC" id="fig|1423724.4.peg.607"/>
<dbReference type="RefSeq" id="WP_056957305.1">
    <property type="nucleotide sequence ID" value="NZ_AZFT01000053.1"/>
</dbReference>
<comment type="caution">
    <text evidence="3">The sequence shown here is derived from an EMBL/GenBank/DDBJ whole genome shotgun (WGS) entry which is preliminary data.</text>
</comment>
<dbReference type="EMBL" id="AZFT01000053">
    <property type="protein sequence ID" value="KRL83322.1"/>
    <property type="molecule type" value="Genomic_DNA"/>
</dbReference>
<organism evidence="3 4">
    <name type="scientific">Ligilactobacillus apodemi DSM 16634 = JCM 16172</name>
    <dbReference type="NCBI Taxonomy" id="1423724"/>
    <lineage>
        <taxon>Bacteria</taxon>
        <taxon>Bacillati</taxon>
        <taxon>Bacillota</taxon>
        <taxon>Bacilli</taxon>
        <taxon>Lactobacillales</taxon>
        <taxon>Lactobacillaceae</taxon>
        <taxon>Ligilactobacillus</taxon>
    </lineage>
</organism>
<evidence type="ECO:0000313" key="3">
    <source>
        <dbReference type="EMBL" id="KRL83322.1"/>
    </source>
</evidence>
<keyword evidence="1" id="KW-0732">Signal</keyword>
<dbReference type="SUPFAM" id="SSF53850">
    <property type="entry name" value="Periplasmic binding protein-like II"/>
    <property type="match status" value="1"/>
</dbReference>
<evidence type="ECO:0000256" key="1">
    <source>
        <dbReference type="ARBA" id="ARBA00022729"/>
    </source>
</evidence>
<evidence type="ECO:0000259" key="2">
    <source>
        <dbReference type="SMART" id="SM00062"/>
    </source>
</evidence>
<dbReference type="STRING" id="1423724.FC32_GL000571"/>
<dbReference type="Pfam" id="PF00497">
    <property type="entry name" value="SBP_bac_3"/>
    <property type="match status" value="1"/>
</dbReference>
<feature type="domain" description="Solute-binding protein family 3/N-terminal" evidence="2">
    <location>
        <begin position="30"/>
        <end position="259"/>
    </location>
</feature>
<dbReference type="eggNOG" id="COG0834">
    <property type="taxonomic scope" value="Bacteria"/>
</dbReference>
<gene>
    <name evidence="3" type="ORF">FC32_GL000571</name>
</gene>
<name>A0A0R1TWC5_9LACO</name>
<accession>A0A0R1TWC5</accession>
<dbReference type="Gene3D" id="3.40.190.10">
    <property type="entry name" value="Periplasmic binding protein-like II"/>
    <property type="match status" value="2"/>
</dbReference>
<dbReference type="InterPro" id="IPR001638">
    <property type="entry name" value="Solute-binding_3/MltF_N"/>
</dbReference>
<dbReference type="SMART" id="SM00062">
    <property type="entry name" value="PBPb"/>
    <property type="match status" value="1"/>
</dbReference>